<name>A0A8T0F265_ARGBR</name>
<proteinExistence type="predicted"/>
<feature type="transmembrane region" description="Helical" evidence="1">
    <location>
        <begin position="21"/>
        <end position="38"/>
    </location>
</feature>
<organism evidence="2 3">
    <name type="scientific">Argiope bruennichi</name>
    <name type="common">Wasp spider</name>
    <name type="synonym">Aranea bruennichi</name>
    <dbReference type="NCBI Taxonomy" id="94029"/>
    <lineage>
        <taxon>Eukaryota</taxon>
        <taxon>Metazoa</taxon>
        <taxon>Ecdysozoa</taxon>
        <taxon>Arthropoda</taxon>
        <taxon>Chelicerata</taxon>
        <taxon>Arachnida</taxon>
        <taxon>Araneae</taxon>
        <taxon>Araneomorphae</taxon>
        <taxon>Entelegynae</taxon>
        <taxon>Araneoidea</taxon>
        <taxon>Araneidae</taxon>
        <taxon>Argiope</taxon>
    </lineage>
</organism>
<keyword evidence="1" id="KW-0812">Transmembrane</keyword>
<accession>A0A8T0F265</accession>
<keyword evidence="3" id="KW-1185">Reference proteome</keyword>
<reference evidence="2" key="1">
    <citation type="journal article" date="2020" name="bioRxiv">
        <title>Chromosome-level reference genome of the European wasp spider Argiope bruennichi: a resource for studies on range expansion and evolutionary adaptation.</title>
        <authorList>
            <person name="Sheffer M.M."/>
            <person name="Hoppe A."/>
            <person name="Krehenwinkel H."/>
            <person name="Uhl G."/>
            <person name="Kuss A.W."/>
            <person name="Jensen L."/>
            <person name="Jensen C."/>
            <person name="Gillespie R.G."/>
            <person name="Hoff K.J."/>
            <person name="Prost S."/>
        </authorList>
    </citation>
    <scope>NUCLEOTIDE SEQUENCE</scope>
</reference>
<dbReference type="Proteomes" id="UP000807504">
    <property type="component" value="Unassembled WGS sequence"/>
</dbReference>
<comment type="caution">
    <text evidence="2">The sequence shown here is derived from an EMBL/GenBank/DDBJ whole genome shotgun (WGS) entry which is preliminary data.</text>
</comment>
<evidence type="ECO:0000313" key="3">
    <source>
        <dbReference type="Proteomes" id="UP000807504"/>
    </source>
</evidence>
<dbReference type="EMBL" id="JABXBU010001863">
    <property type="protein sequence ID" value="KAF8783008.1"/>
    <property type="molecule type" value="Genomic_DNA"/>
</dbReference>
<reference evidence="2" key="2">
    <citation type="submission" date="2020-06" db="EMBL/GenBank/DDBJ databases">
        <authorList>
            <person name="Sheffer M."/>
        </authorList>
    </citation>
    <scope>NUCLEOTIDE SEQUENCE</scope>
</reference>
<dbReference type="AlphaFoldDB" id="A0A8T0F265"/>
<sequence>MLSAGSKMNGEYLMGKEKVRACYVFAPVAAIAFLFIGTPNCFKLLPRLDLKGSYSNYLTKINSVRVRIATARNCRWELQFHSWSCQMFCSSGSARLPWTPCELSSLKIKS</sequence>
<evidence type="ECO:0000256" key="1">
    <source>
        <dbReference type="SAM" id="Phobius"/>
    </source>
</evidence>
<keyword evidence="1" id="KW-0472">Membrane</keyword>
<keyword evidence="1" id="KW-1133">Transmembrane helix</keyword>
<gene>
    <name evidence="2" type="ORF">HNY73_013229</name>
</gene>
<protein>
    <submittedName>
        <fullName evidence="2">Uncharacterized protein</fullName>
    </submittedName>
</protein>
<evidence type="ECO:0000313" key="2">
    <source>
        <dbReference type="EMBL" id="KAF8783008.1"/>
    </source>
</evidence>